<proteinExistence type="predicted"/>
<dbReference type="PANTHER" id="PTHR10174">
    <property type="entry name" value="ALPHA-TOCOPHEROL TRANSFER PROTEIN-RELATED"/>
    <property type="match status" value="1"/>
</dbReference>
<dbReference type="InterPro" id="IPR036273">
    <property type="entry name" value="CRAL/TRIO_N_dom_sf"/>
</dbReference>
<protein>
    <recommendedName>
        <fullName evidence="1">CRAL-TRIO domain-containing protein</fullName>
    </recommendedName>
</protein>
<dbReference type="SUPFAM" id="SSF46938">
    <property type="entry name" value="CRAL/TRIO N-terminal domain"/>
    <property type="match status" value="1"/>
</dbReference>
<dbReference type="InterPro" id="IPR001251">
    <property type="entry name" value="CRAL-TRIO_dom"/>
</dbReference>
<dbReference type="InterPro" id="IPR011074">
    <property type="entry name" value="CRAL/TRIO_N_dom"/>
</dbReference>
<dbReference type="Gene3D" id="3.40.525.10">
    <property type="entry name" value="CRAL-TRIO lipid binding domain"/>
    <property type="match status" value="1"/>
</dbReference>
<evidence type="ECO:0000313" key="2">
    <source>
        <dbReference type="EMBL" id="EDW68839.1"/>
    </source>
</evidence>
<dbReference type="OMA" id="KMQSRLF"/>
<sequence length="308" mass="35329">MAPQIREISAELQATAKERLNEDPDRIEADLVALKTWIAQQPHLNPRTDDQFLVGFLRGCKYSLEKTKSKLDKYYTLRTKYPELFNVTDVNDPKLREIHRMGPIVYLPNTLDGARIGMFRIGTTPTDKYNIVDVMRVGQVMQEIGLIEDDNAIINGVVLIMDMKSATAAHMFQMTPGLAKKMTVFNEEAFPMRPKAQHFVNTIPGFETVFNMIKPMMSKKQQERLFVHGKMESLTEHVPLKYLPKEYGGENGSIEEIVAEMDKKFDQYRDYFKANAQYGTDEKLRPGNPIDFDSLYGTEGSFRKLNVD</sequence>
<dbReference type="GO" id="GO:0016020">
    <property type="term" value="C:membrane"/>
    <property type="evidence" value="ECO:0007669"/>
    <property type="project" value="TreeGrafter"/>
</dbReference>
<dbReference type="HOGENOM" id="CLU_046597_3_1_1"/>
<dbReference type="PROSITE" id="PS50191">
    <property type="entry name" value="CRAL_TRIO"/>
    <property type="match status" value="1"/>
</dbReference>
<dbReference type="OrthoDB" id="6682367at2759"/>
<dbReference type="GO" id="GO:1902936">
    <property type="term" value="F:phosphatidylinositol bisphosphate binding"/>
    <property type="evidence" value="ECO:0007669"/>
    <property type="project" value="TreeGrafter"/>
</dbReference>
<dbReference type="EMBL" id="CH940647">
    <property type="protein sequence ID" value="EDW68839.1"/>
    <property type="molecule type" value="Genomic_DNA"/>
</dbReference>
<accession>B4LCX8</accession>
<dbReference type="PhylomeDB" id="B4LCX8"/>
<dbReference type="Gene3D" id="1.10.8.20">
    <property type="entry name" value="N-terminal domain of phosphatidylinositol transfer protein sec14p"/>
    <property type="match status" value="1"/>
</dbReference>
<dbReference type="AlphaFoldDB" id="B4LCX8"/>
<dbReference type="eggNOG" id="KOG1471">
    <property type="taxonomic scope" value="Eukaryota"/>
</dbReference>
<evidence type="ECO:0000313" key="3">
    <source>
        <dbReference type="Proteomes" id="UP000008792"/>
    </source>
</evidence>
<dbReference type="PRINTS" id="PR00180">
    <property type="entry name" value="CRETINALDHBP"/>
</dbReference>
<dbReference type="KEGG" id="dvi:6622878"/>
<dbReference type="InParanoid" id="B4LCX8"/>
<dbReference type="PANTHER" id="PTHR10174:SF216">
    <property type="entry name" value="CRAL-TRIO DOMAIN-CONTAINING PROTEIN-RELATED"/>
    <property type="match status" value="1"/>
</dbReference>
<dbReference type="FunCoup" id="B4LCX8">
    <property type="interactions" value="21"/>
</dbReference>
<evidence type="ECO:0000259" key="1">
    <source>
        <dbReference type="PROSITE" id="PS50191"/>
    </source>
</evidence>
<dbReference type="Pfam" id="PF00650">
    <property type="entry name" value="CRAL_TRIO"/>
    <property type="match status" value="1"/>
</dbReference>
<dbReference type="Gene3D" id="1.20.5.1200">
    <property type="entry name" value="Alpha-tocopherol transfer"/>
    <property type="match status" value="1"/>
</dbReference>
<dbReference type="Proteomes" id="UP000008792">
    <property type="component" value="Unassembled WGS sequence"/>
</dbReference>
<dbReference type="SUPFAM" id="SSF52087">
    <property type="entry name" value="CRAL/TRIO domain"/>
    <property type="match status" value="1"/>
</dbReference>
<feature type="domain" description="CRAL-TRIO" evidence="1">
    <location>
        <begin position="94"/>
        <end position="255"/>
    </location>
</feature>
<organism evidence="2 3">
    <name type="scientific">Drosophila virilis</name>
    <name type="common">Fruit fly</name>
    <dbReference type="NCBI Taxonomy" id="7244"/>
    <lineage>
        <taxon>Eukaryota</taxon>
        <taxon>Metazoa</taxon>
        <taxon>Ecdysozoa</taxon>
        <taxon>Arthropoda</taxon>
        <taxon>Hexapoda</taxon>
        <taxon>Insecta</taxon>
        <taxon>Pterygota</taxon>
        <taxon>Neoptera</taxon>
        <taxon>Endopterygota</taxon>
        <taxon>Diptera</taxon>
        <taxon>Brachycera</taxon>
        <taxon>Muscomorpha</taxon>
        <taxon>Ephydroidea</taxon>
        <taxon>Drosophilidae</taxon>
        <taxon>Drosophila</taxon>
    </lineage>
</organism>
<name>B4LCX8_DROVI</name>
<keyword evidence="3" id="KW-1185">Reference proteome</keyword>
<dbReference type="SMART" id="SM01100">
    <property type="entry name" value="CRAL_TRIO_N"/>
    <property type="match status" value="1"/>
</dbReference>
<dbReference type="InterPro" id="IPR036865">
    <property type="entry name" value="CRAL-TRIO_dom_sf"/>
</dbReference>
<dbReference type="CDD" id="cd00170">
    <property type="entry name" value="SEC14"/>
    <property type="match status" value="1"/>
</dbReference>
<dbReference type="SMART" id="SM00516">
    <property type="entry name" value="SEC14"/>
    <property type="match status" value="1"/>
</dbReference>
<reference evidence="2 3" key="1">
    <citation type="journal article" date="2007" name="Nature">
        <title>Evolution of genes and genomes on the Drosophila phylogeny.</title>
        <authorList>
            <consortium name="Drosophila 12 Genomes Consortium"/>
            <person name="Clark A.G."/>
            <person name="Eisen M.B."/>
            <person name="Smith D.R."/>
            <person name="Bergman C.M."/>
            <person name="Oliver B."/>
            <person name="Markow T.A."/>
            <person name="Kaufman T.C."/>
            <person name="Kellis M."/>
            <person name="Gelbart W."/>
            <person name="Iyer V.N."/>
            <person name="Pollard D.A."/>
            <person name="Sackton T.B."/>
            <person name="Larracuente A.M."/>
            <person name="Singh N.D."/>
            <person name="Abad J.P."/>
            <person name="Abt D.N."/>
            <person name="Adryan B."/>
            <person name="Aguade M."/>
            <person name="Akashi H."/>
            <person name="Anderson W.W."/>
            <person name="Aquadro C.F."/>
            <person name="Ardell D.H."/>
            <person name="Arguello R."/>
            <person name="Artieri C.G."/>
            <person name="Barbash D.A."/>
            <person name="Barker D."/>
            <person name="Barsanti P."/>
            <person name="Batterham P."/>
            <person name="Batzoglou S."/>
            <person name="Begun D."/>
            <person name="Bhutkar A."/>
            <person name="Blanco E."/>
            <person name="Bosak S.A."/>
            <person name="Bradley R.K."/>
            <person name="Brand A.D."/>
            <person name="Brent M.R."/>
            <person name="Brooks A.N."/>
            <person name="Brown R.H."/>
            <person name="Butlin R.K."/>
            <person name="Caggese C."/>
            <person name="Calvi B.R."/>
            <person name="Bernardo de Carvalho A."/>
            <person name="Caspi A."/>
            <person name="Castrezana S."/>
            <person name="Celniker S.E."/>
            <person name="Chang J.L."/>
            <person name="Chapple C."/>
            <person name="Chatterji S."/>
            <person name="Chinwalla A."/>
            <person name="Civetta A."/>
            <person name="Clifton S.W."/>
            <person name="Comeron J.M."/>
            <person name="Costello J.C."/>
            <person name="Coyne J.A."/>
            <person name="Daub J."/>
            <person name="David R.G."/>
            <person name="Delcher A.L."/>
            <person name="Delehaunty K."/>
            <person name="Do C.B."/>
            <person name="Ebling H."/>
            <person name="Edwards K."/>
            <person name="Eickbush T."/>
            <person name="Evans J.D."/>
            <person name="Filipski A."/>
            <person name="Findeiss S."/>
            <person name="Freyhult E."/>
            <person name="Fulton L."/>
            <person name="Fulton R."/>
            <person name="Garcia A.C."/>
            <person name="Gardiner A."/>
            <person name="Garfield D.A."/>
            <person name="Garvin B.E."/>
            <person name="Gibson G."/>
            <person name="Gilbert D."/>
            <person name="Gnerre S."/>
            <person name="Godfrey J."/>
            <person name="Good R."/>
            <person name="Gotea V."/>
            <person name="Gravely B."/>
            <person name="Greenberg A.J."/>
            <person name="Griffiths-Jones S."/>
            <person name="Gross S."/>
            <person name="Guigo R."/>
            <person name="Gustafson E.A."/>
            <person name="Haerty W."/>
            <person name="Hahn M.W."/>
            <person name="Halligan D.L."/>
            <person name="Halpern A.L."/>
            <person name="Halter G.M."/>
            <person name="Han M.V."/>
            <person name="Heger A."/>
            <person name="Hillier L."/>
            <person name="Hinrichs A.S."/>
            <person name="Holmes I."/>
            <person name="Hoskins R.A."/>
            <person name="Hubisz M.J."/>
            <person name="Hultmark D."/>
            <person name="Huntley M.A."/>
            <person name="Jaffe D.B."/>
            <person name="Jagadeeshan S."/>
            <person name="Jeck W.R."/>
            <person name="Johnson J."/>
            <person name="Jones C.D."/>
            <person name="Jordan W.C."/>
            <person name="Karpen G.H."/>
            <person name="Kataoka E."/>
            <person name="Keightley P.D."/>
            <person name="Kheradpour P."/>
            <person name="Kirkness E.F."/>
            <person name="Koerich L.B."/>
            <person name="Kristiansen K."/>
            <person name="Kudrna D."/>
            <person name="Kulathinal R.J."/>
            <person name="Kumar S."/>
            <person name="Kwok R."/>
            <person name="Lander E."/>
            <person name="Langley C.H."/>
            <person name="Lapoint R."/>
            <person name="Lazzaro B.P."/>
            <person name="Lee S.J."/>
            <person name="Levesque L."/>
            <person name="Li R."/>
            <person name="Lin C.F."/>
            <person name="Lin M.F."/>
            <person name="Lindblad-Toh K."/>
            <person name="Llopart A."/>
            <person name="Long M."/>
            <person name="Low L."/>
            <person name="Lozovsky E."/>
            <person name="Lu J."/>
            <person name="Luo M."/>
            <person name="Machado C.A."/>
            <person name="Makalowski W."/>
            <person name="Marzo M."/>
            <person name="Matsuda M."/>
            <person name="Matzkin L."/>
            <person name="McAllister B."/>
            <person name="McBride C.S."/>
            <person name="McKernan B."/>
            <person name="McKernan K."/>
            <person name="Mendez-Lago M."/>
            <person name="Minx P."/>
            <person name="Mollenhauer M.U."/>
            <person name="Montooth K."/>
            <person name="Mount S.M."/>
            <person name="Mu X."/>
            <person name="Myers E."/>
            <person name="Negre B."/>
            <person name="Newfeld S."/>
            <person name="Nielsen R."/>
            <person name="Noor M.A."/>
            <person name="O'Grady P."/>
            <person name="Pachter L."/>
            <person name="Papaceit M."/>
            <person name="Parisi M.J."/>
            <person name="Parisi M."/>
            <person name="Parts L."/>
            <person name="Pedersen J.S."/>
            <person name="Pesole G."/>
            <person name="Phillippy A.M."/>
            <person name="Ponting C.P."/>
            <person name="Pop M."/>
            <person name="Porcelli D."/>
            <person name="Powell J.R."/>
            <person name="Prohaska S."/>
            <person name="Pruitt K."/>
            <person name="Puig M."/>
            <person name="Quesneville H."/>
            <person name="Ram K.R."/>
            <person name="Rand D."/>
            <person name="Rasmussen M.D."/>
            <person name="Reed L.K."/>
            <person name="Reenan R."/>
            <person name="Reily A."/>
            <person name="Remington K.A."/>
            <person name="Rieger T.T."/>
            <person name="Ritchie M.G."/>
            <person name="Robin C."/>
            <person name="Rogers Y.H."/>
            <person name="Rohde C."/>
            <person name="Rozas J."/>
            <person name="Rubenfield M.J."/>
            <person name="Ruiz A."/>
            <person name="Russo S."/>
            <person name="Salzberg S.L."/>
            <person name="Sanchez-Gracia A."/>
            <person name="Saranga D.J."/>
            <person name="Sato H."/>
            <person name="Schaeffer S.W."/>
            <person name="Schatz M.C."/>
            <person name="Schlenke T."/>
            <person name="Schwartz R."/>
            <person name="Segarra C."/>
            <person name="Singh R.S."/>
            <person name="Sirot L."/>
            <person name="Sirota M."/>
            <person name="Sisneros N.B."/>
            <person name="Smith C.D."/>
            <person name="Smith T.F."/>
            <person name="Spieth J."/>
            <person name="Stage D.E."/>
            <person name="Stark A."/>
            <person name="Stephan W."/>
            <person name="Strausberg R.L."/>
            <person name="Strempel S."/>
            <person name="Sturgill D."/>
            <person name="Sutton G."/>
            <person name="Sutton G.G."/>
            <person name="Tao W."/>
            <person name="Teichmann S."/>
            <person name="Tobari Y.N."/>
            <person name="Tomimura Y."/>
            <person name="Tsolas J.M."/>
            <person name="Valente V.L."/>
            <person name="Venter E."/>
            <person name="Venter J.C."/>
            <person name="Vicario S."/>
            <person name="Vieira F.G."/>
            <person name="Vilella A.J."/>
            <person name="Villasante A."/>
            <person name="Walenz B."/>
            <person name="Wang J."/>
            <person name="Wasserman M."/>
            <person name="Watts T."/>
            <person name="Wilson D."/>
            <person name="Wilson R.K."/>
            <person name="Wing R.A."/>
            <person name="Wolfner M.F."/>
            <person name="Wong A."/>
            <person name="Wong G.K."/>
            <person name="Wu C.I."/>
            <person name="Wu G."/>
            <person name="Yamamoto D."/>
            <person name="Yang H.P."/>
            <person name="Yang S.P."/>
            <person name="Yorke J.A."/>
            <person name="Yoshida K."/>
            <person name="Zdobnov E."/>
            <person name="Zhang P."/>
            <person name="Zhang Y."/>
            <person name="Zimin A.V."/>
            <person name="Baldwin J."/>
            <person name="Abdouelleil A."/>
            <person name="Abdulkadir J."/>
            <person name="Abebe A."/>
            <person name="Abera B."/>
            <person name="Abreu J."/>
            <person name="Acer S.C."/>
            <person name="Aftuck L."/>
            <person name="Alexander A."/>
            <person name="An P."/>
            <person name="Anderson E."/>
            <person name="Anderson S."/>
            <person name="Arachi H."/>
            <person name="Azer M."/>
            <person name="Bachantsang P."/>
            <person name="Barry A."/>
            <person name="Bayul T."/>
            <person name="Berlin A."/>
            <person name="Bessette D."/>
            <person name="Bloom T."/>
            <person name="Blye J."/>
            <person name="Boguslavskiy L."/>
            <person name="Bonnet C."/>
            <person name="Boukhgalter B."/>
            <person name="Bourzgui I."/>
            <person name="Brown A."/>
            <person name="Cahill P."/>
            <person name="Channer S."/>
            <person name="Cheshatsang Y."/>
            <person name="Chuda L."/>
            <person name="Citroen M."/>
            <person name="Collymore A."/>
            <person name="Cooke P."/>
            <person name="Costello M."/>
            <person name="D'Aco K."/>
            <person name="Daza R."/>
            <person name="De Haan G."/>
            <person name="DeGray S."/>
            <person name="DeMaso C."/>
            <person name="Dhargay N."/>
            <person name="Dooley K."/>
            <person name="Dooley E."/>
            <person name="Doricent M."/>
            <person name="Dorje P."/>
            <person name="Dorjee K."/>
            <person name="Dupes A."/>
            <person name="Elong R."/>
            <person name="Falk J."/>
            <person name="Farina A."/>
            <person name="Faro S."/>
            <person name="Ferguson D."/>
            <person name="Fisher S."/>
            <person name="Foley C.D."/>
            <person name="Franke A."/>
            <person name="Friedrich D."/>
            <person name="Gadbois L."/>
            <person name="Gearin G."/>
            <person name="Gearin C.R."/>
            <person name="Giannoukos G."/>
            <person name="Goode T."/>
            <person name="Graham J."/>
            <person name="Grandbois E."/>
            <person name="Grewal S."/>
            <person name="Gyaltsen K."/>
            <person name="Hafez N."/>
            <person name="Hagos B."/>
            <person name="Hall J."/>
            <person name="Henson C."/>
            <person name="Hollinger A."/>
            <person name="Honan T."/>
            <person name="Huard M.D."/>
            <person name="Hughes L."/>
            <person name="Hurhula B."/>
            <person name="Husby M.E."/>
            <person name="Kamat A."/>
            <person name="Kanga B."/>
            <person name="Kashin S."/>
            <person name="Khazanovich D."/>
            <person name="Kisner P."/>
            <person name="Lance K."/>
            <person name="Lara M."/>
            <person name="Lee W."/>
            <person name="Lennon N."/>
            <person name="Letendre F."/>
            <person name="LeVine R."/>
            <person name="Lipovsky A."/>
            <person name="Liu X."/>
            <person name="Liu J."/>
            <person name="Liu S."/>
            <person name="Lokyitsang T."/>
            <person name="Lokyitsang Y."/>
            <person name="Lubonja R."/>
            <person name="Lui A."/>
            <person name="MacDonald P."/>
            <person name="Magnisalis V."/>
            <person name="Maru K."/>
            <person name="Matthews C."/>
            <person name="McCusker W."/>
            <person name="McDonough S."/>
            <person name="Mehta T."/>
            <person name="Meldrim J."/>
            <person name="Meneus L."/>
            <person name="Mihai O."/>
            <person name="Mihalev A."/>
            <person name="Mihova T."/>
            <person name="Mittelman R."/>
            <person name="Mlenga V."/>
            <person name="Montmayeur A."/>
            <person name="Mulrain L."/>
            <person name="Navidi A."/>
            <person name="Naylor J."/>
            <person name="Negash T."/>
            <person name="Nguyen T."/>
            <person name="Nguyen N."/>
            <person name="Nicol R."/>
            <person name="Norbu C."/>
            <person name="Norbu N."/>
            <person name="Novod N."/>
            <person name="O'Neill B."/>
            <person name="Osman S."/>
            <person name="Markiewicz E."/>
            <person name="Oyono O.L."/>
            <person name="Patti C."/>
            <person name="Phunkhang P."/>
            <person name="Pierre F."/>
            <person name="Priest M."/>
            <person name="Raghuraman S."/>
            <person name="Rege F."/>
            <person name="Reyes R."/>
            <person name="Rise C."/>
            <person name="Rogov P."/>
            <person name="Ross K."/>
            <person name="Ryan E."/>
            <person name="Settipalli S."/>
            <person name="Shea T."/>
            <person name="Sherpa N."/>
            <person name="Shi L."/>
            <person name="Shih D."/>
            <person name="Sparrow T."/>
            <person name="Spaulding J."/>
            <person name="Stalker J."/>
            <person name="Stange-Thomann N."/>
            <person name="Stavropoulos S."/>
            <person name="Stone C."/>
            <person name="Strader C."/>
            <person name="Tesfaye S."/>
            <person name="Thomson T."/>
            <person name="Thoulutsang Y."/>
            <person name="Thoulutsang D."/>
            <person name="Topham K."/>
            <person name="Topping I."/>
            <person name="Tsamla T."/>
            <person name="Vassiliev H."/>
            <person name="Vo A."/>
            <person name="Wangchuk T."/>
            <person name="Wangdi T."/>
            <person name="Weiand M."/>
            <person name="Wilkinson J."/>
            <person name="Wilson A."/>
            <person name="Yadav S."/>
            <person name="Young G."/>
            <person name="Yu Q."/>
            <person name="Zembek L."/>
            <person name="Zhong D."/>
            <person name="Zimmer A."/>
            <person name="Zwirko Z."/>
            <person name="Jaffe D.B."/>
            <person name="Alvarez P."/>
            <person name="Brockman W."/>
            <person name="Butler J."/>
            <person name="Chin C."/>
            <person name="Gnerre S."/>
            <person name="Grabherr M."/>
            <person name="Kleber M."/>
            <person name="Mauceli E."/>
            <person name="MacCallum I."/>
        </authorList>
    </citation>
    <scope>NUCLEOTIDE SEQUENCE [LARGE SCALE GENOMIC DNA]</scope>
    <source>
        <strain evidence="3">Tucson 15010-1051.87</strain>
    </source>
</reference>
<gene>
    <name evidence="2" type="primary">Dvir\GJ12461</name>
    <name evidence="2" type="ORF">Dvir_GJ12461</name>
</gene>